<proteinExistence type="predicted"/>
<organism evidence="1 2">
    <name type="scientific">Pistacia atlantica</name>
    <dbReference type="NCBI Taxonomy" id="434234"/>
    <lineage>
        <taxon>Eukaryota</taxon>
        <taxon>Viridiplantae</taxon>
        <taxon>Streptophyta</taxon>
        <taxon>Embryophyta</taxon>
        <taxon>Tracheophyta</taxon>
        <taxon>Spermatophyta</taxon>
        <taxon>Magnoliopsida</taxon>
        <taxon>eudicotyledons</taxon>
        <taxon>Gunneridae</taxon>
        <taxon>Pentapetalae</taxon>
        <taxon>rosids</taxon>
        <taxon>malvids</taxon>
        <taxon>Sapindales</taxon>
        <taxon>Anacardiaceae</taxon>
        <taxon>Pistacia</taxon>
    </lineage>
</organism>
<dbReference type="Proteomes" id="UP001164250">
    <property type="component" value="Chromosome 8"/>
</dbReference>
<comment type="caution">
    <text evidence="1">The sequence shown here is derived from an EMBL/GenBank/DDBJ whole genome shotgun (WGS) entry which is preliminary data.</text>
</comment>
<name>A0ACC1ASW8_9ROSI</name>
<accession>A0ACC1ASW8</accession>
<gene>
    <name evidence="1" type="ORF">Patl1_12912</name>
</gene>
<evidence type="ECO:0000313" key="2">
    <source>
        <dbReference type="Proteomes" id="UP001164250"/>
    </source>
</evidence>
<dbReference type="EMBL" id="CM047904">
    <property type="protein sequence ID" value="KAJ0089764.1"/>
    <property type="molecule type" value="Genomic_DNA"/>
</dbReference>
<reference evidence="2" key="1">
    <citation type="journal article" date="2023" name="G3 (Bethesda)">
        <title>Genome assembly and association tests identify interacting loci associated with vigor, precocity, and sex in interspecific pistachio rootstocks.</title>
        <authorList>
            <person name="Palmer W."/>
            <person name="Jacygrad E."/>
            <person name="Sagayaradj S."/>
            <person name="Cavanaugh K."/>
            <person name="Han R."/>
            <person name="Bertier L."/>
            <person name="Beede B."/>
            <person name="Kafkas S."/>
            <person name="Golino D."/>
            <person name="Preece J."/>
            <person name="Michelmore R."/>
        </authorList>
    </citation>
    <scope>NUCLEOTIDE SEQUENCE [LARGE SCALE GENOMIC DNA]</scope>
</reference>
<sequence>MHRHSAAVRQLFHYKGQLDPLKGDALNKAVRDTTHETISDVFSEEGRRGIGTWFWTGKSGNCEIKTEQKLVQVAMGKGEFDGDEKLKSWRRRCI</sequence>
<evidence type="ECO:0000313" key="1">
    <source>
        <dbReference type="EMBL" id="KAJ0089764.1"/>
    </source>
</evidence>
<keyword evidence="2" id="KW-1185">Reference proteome</keyword>
<protein>
    <submittedName>
        <fullName evidence="1">Uncharacterized protein</fullName>
    </submittedName>
</protein>